<accession>A0A090ZEB9</accession>
<dbReference type="Pfam" id="PF14286">
    <property type="entry name" value="DHHW"/>
    <property type="match status" value="1"/>
</dbReference>
<dbReference type="PATRIC" id="fig|44252.3.peg.2868"/>
<gene>
    <name evidence="1" type="ORF">DJ90_4950</name>
</gene>
<dbReference type="Proteomes" id="UP000029278">
    <property type="component" value="Unassembled WGS sequence"/>
</dbReference>
<dbReference type="GeneID" id="77007303"/>
<dbReference type="OrthoDB" id="175771at2"/>
<name>A0A090ZEB9_PAEMA</name>
<proteinExistence type="predicted"/>
<dbReference type="EMBL" id="JMQA01000026">
    <property type="protein sequence ID" value="KFN08783.1"/>
    <property type="molecule type" value="Genomic_DNA"/>
</dbReference>
<evidence type="ECO:0000313" key="2">
    <source>
        <dbReference type="Proteomes" id="UP000029278"/>
    </source>
</evidence>
<protein>
    <submittedName>
        <fullName evidence="1">DHHW family protein</fullName>
    </submittedName>
</protein>
<evidence type="ECO:0000313" key="1">
    <source>
        <dbReference type="EMBL" id="KFN08783.1"/>
    </source>
</evidence>
<dbReference type="STRING" id="44252.DJ90_4950"/>
<dbReference type="InterPro" id="IPR025945">
    <property type="entry name" value="DHHW"/>
</dbReference>
<dbReference type="HOGENOM" id="CLU_031022_0_0_9"/>
<comment type="caution">
    <text evidence="1">The sequence shown here is derived from an EMBL/GenBank/DDBJ whole genome shotgun (WGS) entry which is preliminary data.</text>
</comment>
<dbReference type="AlphaFoldDB" id="A0A090ZEB9"/>
<reference evidence="1 2" key="1">
    <citation type="submission" date="2014-04" db="EMBL/GenBank/DDBJ databases">
        <authorList>
            <person name="Bishop-Lilly K.A."/>
            <person name="Broomall S.M."/>
            <person name="Chain P.S."/>
            <person name="Chertkov O."/>
            <person name="Coyne S.R."/>
            <person name="Daligault H.E."/>
            <person name="Davenport K.W."/>
            <person name="Erkkila T."/>
            <person name="Frey K.G."/>
            <person name="Gibbons H.S."/>
            <person name="Gu W."/>
            <person name="Jaissle J."/>
            <person name="Johnson S.L."/>
            <person name="Koroleva G.I."/>
            <person name="Ladner J.T."/>
            <person name="Lo C.-C."/>
            <person name="Minogue T.D."/>
            <person name="Munk C."/>
            <person name="Palacios G.F."/>
            <person name="Redden C.L."/>
            <person name="Rosenzweig C.N."/>
            <person name="Scholz M.B."/>
            <person name="Teshima H."/>
            <person name="Xu Y."/>
        </authorList>
    </citation>
    <scope>NUCLEOTIDE SEQUENCE [LARGE SCALE GENOMIC DNA]</scope>
    <source>
        <strain evidence="1 2">8244</strain>
    </source>
</reference>
<sequence length="372" mass="42497">MAVLLLAFICALPALEILTPDREFSAAENRMLEPRPDLSLQHLASGKFMANYEKYMSDQFPFRDFWVGAKSDTARAMGQKENGGVYLGKDGYLIQRFSPPAVGEVEENAEAIRTFISAAPGLHTYVMLAPTSITLNEDKLPAFAPAGSELAFLDKMRNALSRFARFVDVYPALYDKRHEYLYYKTDHHWTTLGAYYAYRELCRQMGMTPQEAEDFEIWQAADDFYGSLYSQSGFRHLRPDRIALWLPKEKENETVEYVDEEQTTNSLYALENLSKKDKYAVFLNGNHALVKITSPAHPAGKKLLVVKDSYANSLIPFLTGHFSEIYVVDLRYYDGDLLALIREREIDDMLVLYNINTFFADPSIKNLSEMIK</sequence>
<dbReference type="RefSeq" id="WP_036623073.1">
    <property type="nucleotide sequence ID" value="NZ_JAKOBR010000137.1"/>
</dbReference>
<organism evidence="1 2">
    <name type="scientific">Paenibacillus macerans</name>
    <name type="common">Bacillus macerans</name>
    <dbReference type="NCBI Taxonomy" id="44252"/>
    <lineage>
        <taxon>Bacteria</taxon>
        <taxon>Bacillati</taxon>
        <taxon>Bacillota</taxon>
        <taxon>Bacilli</taxon>
        <taxon>Bacillales</taxon>
        <taxon>Paenibacillaceae</taxon>
        <taxon>Paenibacillus</taxon>
    </lineage>
</organism>
<keyword evidence="2" id="KW-1185">Reference proteome</keyword>